<reference evidence="2 3" key="1">
    <citation type="submission" date="2014-04" db="EMBL/GenBank/DDBJ databases">
        <authorList>
            <consortium name="DOE Joint Genome Institute"/>
            <person name="Kuo A."/>
            <person name="Kohler A."/>
            <person name="Nagy L.G."/>
            <person name="Floudas D."/>
            <person name="Copeland A."/>
            <person name="Barry K.W."/>
            <person name="Cichocki N."/>
            <person name="Veneault-Fourrey C."/>
            <person name="LaButti K."/>
            <person name="Lindquist E.A."/>
            <person name="Lipzen A."/>
            <person name="Lundell T."/>
            <person name="Morin E."/>
            <person name="Murat C."/>
            <person name="Sun H."/>
            <person name="Tunlid A."/>
            <person name="Henrissat B."/>
            <person name="Grigoriev I.V."/>
            <person name="Hibbett D.S."/>
            <person name="Martin F."/>
            <person name="Nordberg H.P."/>
            <person name="Cantor M.N."/>
            <person name="Hua S.X."/>
        </authorList>
    </citation>
    <scope>NUCLEOTIDE SEQUENCE [LARGE SCALE GENOMIC DNA]</scope>
    <source>
        <strain evidence="2 3">Foug A</strain>
    </source>
</reference>
<dbReference type="EMBL" id="KN822020">
    <property type="protein sequence ID" value="KIM65865.1"/>
    <property type="molecule type" value="Genomic_DNA"/>
</dbReference>
<protein>
    <submittedName>
        <fullName evidence="2">Uncharacterized protein</fullName>
    </submittedName>
</protein>
<organism evidence="2 3">
    <name type="scientific">Scleroderma citrinum Foug A</name>
    <dbReference type="NCBI Taxonomy" id="1036808"/>
    <lineage>
        <taxon>Eukaryota</taxon>
        <taxon>Fungi</taxon>
        <taxon>Dikarya</taxon>
        <taxon>Basidiomycota</taxon>
        <taxon>Agaricomycotina</taxon>
        <taxon>Agaricomycetes</taxon>
        <taxon>Agaricomycetidae</taxon>
        <taxon>Boletales</taxon>
        <taxon>Sclerodermatineae</taxon>
        <taxon>Sclerodermataceae</taxon>
        <taxon>Scleroderma</taxon>
    </lineage>
</organism>
<evidence type="ECO:0000313" key="3">
    <source>
        <dbReference type="Proteomes" id="UP000053989"/>
    </source>
</evidence>
<dbReference type="InParanoid" id="A0A0C3DZ77"/>
<dbReference type="AlphaFoldDB" id="A0A0C3DZ77"/>
<evidence type="ECO:0000313" key="2">
    <source>
        <dbReference type="EMBL" id="KIM65865.1"/>
    </source>
</evidence>
<feature type="region of interest" description="Disordered" evidence="1">
    <location>
        <begin position="92"/>
        <end position="117"/>
    </location>
</feature>
<dbReference type="Proteomes" id="UP000053989">
    <property type="component" value="Unassembled WGS sequence"/>
</dbReference>
<proteinExistence type="predicted"/>
<evidence type="ECO:0000256" key="1">
    <source>
        <dbReference type="SAM" id="MobiDB-lite"/>
    </source>
</evidence>
<reference evidence="3" key="2">
    <citation type="submission" date="2015-01" db="EMBL/GenBank/DDBJ databases">
        <title>Evolutionary Origins and Diversification of the Mycorrhizal Mutualists.</title>
        <authorList>
            <consortium name="DOE Joint Genome Institute"/>
            <consortium name="Mycorrhizal Genomics Consortium"/>
            <person name="Kohler A."/>
            <person name="Kuo A."/>
            <person name="Nagy L.G."/>
            <person name="Floudas D."/>
            <person name="Copeland A."/>
            <person name="Barry K.W."/>
            <person name="Cichocki N."/>
            <person name="Veneault-Fourrey C."/>
            <person name="LaButti K."/>
            <person name="Lindquist E.A."/>
            <person name="Lipzen A."/>
            <person name="Lundell T."/>
            <person name="Morin E."/>
            <person name="Murat C."/>
            <person name="Riley R."/>
            <person name="Ohm R."/>
            <person name="Sun H."/>
            <person name="Tunlid A."/>
            <person name="Henrissat B."/>
            <person name="Grigoriev I.V."/>
            <person name="Hibbett D.S."/>
            <person name="Martin F."/>
        </authorList>
    </citation>
    <scope>NUCLEOTIDE SEQUENCE [LARGE SCALE GENOMIC DNA]</scope>
    <source>
        <strain evidence="3">Foug A</strain>
    </source>
</reference>
<gene>
    <name evidence="2" type="ORF">SCLCIDRAFT_1211874</name>
</gene>
<sequence length="117" mass="13288">MNGTQARLYLRKKREGAKGTESHSSQGTTHNKPTAASATSHPPVMAKHCARMHLAGRRDSCSGVQYPFFEEPTSFSPLQLWDEVKGRWIKISNTKPRPGKEEKYYRDQGRTQRKDGK</sequence>
<name>A0A0C3DZ77_9AGAM</name>
<feature type="compositionally biased region" description="Basic and acidic residues" evidence="1">
    <location>
        <begin position="98"/>
        <end position="117"/>
    </location>
</feature>
<dbReference type="OrthoDB" id="2675785at2759"/>
<feature type="region of interest" description="Disordered" evidence="1">
    <location>
        <begin position="1"/>
        <end position="43"/>
    </location>
</feature>
<accession>A0A0C3DZ77</accession>
<keyword evidence="3" id="KW-1185">Reference proteome</keyword>
<dbReference type="HOGENOM" id="CLU_2086196_0_0_1"/>
<feature type="compositionally biased region" description="Polar residues" evidence="1">
    <location>
        <begin position="22"/>
        <end position="40"/>
    </location>
</feature>